<dbReference type="Ensembl" id="ENSPCET00000024756.1">
    <property type="protein sequence ID" value="ENSPCEP00000023960.1"/>
    <property type="gene ID" value="ENSPCEG00000018142.1"/>
</dbReference>
<evidence type="ECO:0000313" key="3">
    <source>
        <dbReference type="Proteomes" id="UP000694393"/>
    </source>
</evidence>
<feature type="region of interest" description="Disordered" evidence="1">
    <location>
        <begin position="228"/>
        <end position="251"/>
    </location>
</feature>
<reference evidence="2" key="2">
    <citation type="submission" date="2025-09" db="UniProtKB">
        <authorList>
            <consortium name="Ensembl"/>
        </authorList>
    </citation>
    <scope>IDENTIFICATION</scope>
</reference>
<sequence length="251" mass="26692">MAEALARALGSTEPGHGPAPTLVLGPARSGRSALLFRAALAGSRPRALFLAPSALQRLPGARRGASDGRSLQRVQFLYPPSLQELLRLVASLHQSLPGPPALILLDGLEQYLAGCPGPQAVAQLSALLVDTASYFTGRLGTNPCGPASCCQLITSLRVPREAEADEHLGVLQRYFPARCWLCPDSLASLDQDDCGGNRMFRARLSQPGVPDHEWRVEFGLDGEMRVSPLPWGNTENPGVASDIDRAAGAEK</sequence>
<dbReference type="PANTHER" id="PTHR28653:SF1">
    <property type="entry name" value="ATPASE SWSAP1"/>
    <property type="match status" value="1"/>
</dbReference>
<feature type="compositionally biased region" description="Basic and acidic residues" evidence="1">
    <location>
        <begin position="242"/>
        <end position="251"/>
    </location>
</feature>
<proteinExistence type="predicted"/>
<evidence type="ECO:0000313" key="2">
    <source>
        <dbReference type="Ensembl" id="ENSPCEP00000023960.1"/>
    </source>
</evidence>
<dbReference type="GO" id="GO:0003697">
    <property type="term" value="F:single-stranded DNA binding"/>
    <property type="evidence" value="ECO:0007669"/>
    <property type="project" value="TreeGrafter"/>
</dbReference>
<dbReference type="Proteomes" id="UP000694393">
    <property type="component" value="Unplaced"/>
</dbReference>
<keyword evidence="3" id="KW-1185">Reference proteome</keyword>
<dbReference type="AlphaFoldDB" id="A0A8C8VQ38"/>
<organism evidence="2 3">
    <name type="scientific">Pelusios castaneus</name>
    <name type="common">West African mud turtle</name>
    <dbReference type="NCBI Taxonomy" id="367368"/>
    <lineage>
        <taxon>Eukaryota</taxon>
        <taxon>Metazoa</taxon>
        <taxon>Chordata</taxon>
        <taxon>Craniata</taxon>
        <taxon>Vertebrata</taxon>
        <taxon>Euteleostomi</taxon>
        <taxon>Archelosauria</taxon>
        <taxon>Testudinata</taxon>
        <taxon>Testudines</taxon>
        <taxon>Pleurodira</taxon>
        <taxon>Pelomedusidae</taxon>
        <taxon>Pelusios</taxon>
    </lineage>
</organism>
<protein>
    <submittedName>
        <fullName evidence="2">SWIM-type zinc finger 7 associated protein 1</fullName>
    </submittedName>
</protein>
<dbReference type="PANTHER" id="PTHR28653">
    <property type="match status" value="1"/>
</dbReference>
<dbReference type="GO" id="GO:0097196">
    <property type="term" value="C:Shu complex"/>
    <property type="evidence" value="ECO:0007669"/>
    <property type="project" value="TreeGrafter"/>
</dbReference>
<name>A0A8C8VQ38_9SAUR</name>
<evidence type="ECO:0000256" key="1">
    <source>
        <dbReference type="SAM" id="MobiDB-lite"/>
    </source>
</evidence>
<reference evidence="2" key="1">
    <citation type="submission" date="2025-08" db="UniProtKB">
        <authorList>
            <consortium name="Ensembl"/>
        </authorList>
    </citation>
    <scope>IDENTIFICATION</scope>
</reference>
<dbReference type="GO" id="GO:0000724">
    <property type="term" value="P:double-strand break repair via homologous recombination"/>
    <property type="evidence" value="ECO:0007669"/>
    <property type="project" value="TreeGrafter"/>
</dbReference>
<accession>A0A8C8VQ38</accession>